<feature type="non-terminal residue" evidence="3">
    <location>
        <position position="1"/>
    </location>
</feature>
<feature type="non-terminal residue" evidence="3">
    <location>
        <position position="588"/>
    </location>
</feature>
<comment type="caution">
    <text evidence="3">The sequence shown here is derived from an EMBL/GenBank/DDBJ whole genome shotgun (WGS) entry which is preliminary data.</text>
</comment>
<dbReference type="Proteomes" id="UP000586671">
    <property type="component" value="Unassembled WGS sequence"/>
</dbReference>
<dbReference type="PANTHER" id="PTHR21549">
    <property type="entry name" value="MUTATED IN BLADDER CANCER 1"/>
    <property type="match status" value="1"/>
</dbReference>
<dbReference type="AlphaFoldDB" id="A0A7K5XVL8"/>
<evidence type="ECO:0000313" key="4">
    <source>
        <dbReference type="Proteomes" id="UP000586671"/>
    </source>
</evidence>
<name>A0A7K5XVL8_9CHAR</name>
<organism evidence="3 4">
    <name type="scientific">Dromas ardeola</name>
    <dbReference type="NCBI Taxonomy" id="458190"/>
    <lineage>
        <taxon>Eukaryota</taxon>
        <taxon>Metazoa</taxon>
        <taxon>Chordata</taxon>
        <taxon>Craniata</taxon>
        <taxon>Vertebrata</taxon>
        <taxon>Euteleostomi</taxon>
        <taxon>Archelosauria</taxon>
        <taxon>Archosauria</taxon>
        <taxon>Dinosauria</taxon>
        <taxon>Saurischia</taxon>
        <taxon>Theropoda</taxon>
        <taxon>Coelurosauria</taxon>
        <taxon>Aves</taxon>
        <taxon>Neognathae</taxon>
        <taxon>Neoaves</taxon>
        <taxon>Charadriiformes</taxon>
        <taxon>Dromadidae</taxon>
        <taxon>Dromas</taxon>
    </lineage>
</organism>
<protein>
    <submittedName>
        <fullName evidence="3">CC148 protein</fullName>
    </submittedName>
</protein>
<gene>
    <name evidence="3" type="primary">Ccdc148</name>
    <name evidence="3" type="ORF">DROARD_R11807</name>
</gene>
<dbReference type="PANTHER" id="PTHR21549:SF1">
    <property type="entry name" value="COILED-COIL DOMAIN-CONTAINING PROTEIN 148"/>
    <property type="match status" value="1"/>
</dbReference>
<dbReference type="InterPro" id="IPR039902">
    <property type="entry name" value="CCDC148/CCDC112"/>
</dbReference>
<evidence type="ECO:0000256" key="2">
    <source>
        <dbReference type="SAM" id="Coils"/>
    </source>
</evidence>
<feature type="coiled-coil region" evidence="2">
    <location>
        <begin position="378"/>
        <end position="490"/>
    </location>
</feature>
<accession>A0A7K5XVL8</accession>
<keyword evidence="4" id="KW-1185">Reference proteome</keyword>
<sequence length="588" mass="69895">LENMVIPMRNGLCSQKCKPVDYKHLYELAAVEKMASAKIQLKIEKTEQISKINKEQMLLKQHQRVWWQEHKRLSENRQKAEEDVKTFLDEESHKHNFFLDMRDLEHKLSKERDTYQKNTVVPIWQLKENLKFRLSEMQCYLSEESCLKSKFNPVEMLQQIELVKKQQKAILEFLILESLALERELEDYKTKALAHSFEEKNGLFLEVPSALLSLECPYPELKTLVINEYQKLASGYWSKLQEIDQQLKVLYRNIDWKEEDQWVFQTVINQYPSNLQRRRTLYLNVLQRYLPHKSRHDLVVHEKAWDRYHSIRNQRRVLILNWAQARKAFLLKAVTTVAEASAAHEAEVALANTRQKQQEICADLKAKVLQWKAQQEEAAQLQAAVAARRKEKKDEEERLQKEQEMIRRAQHKEKLKKYWAEKQLKWQEQEEKDLQHLEELRKLMAEQAAKDRERVKFRQALLEKRLLEKKELALQEAREEEEKEKCLEALRQQVAVVAKLDPARVVADTVSSRARMGIGTNEEFDLQKPLFKLRTYSEQQIISDPRFRVELALREAGLHKTLYAKEILPKIPPLKLPRRDTESTAFKM</sequence>
<reference evidence="3 4" key="1">
    <citation type="submission" date="2019-09" db="EMBL/GenBank/DDBJ databases">
        <title>Bird 10,000 Genomes (B10K) Project - Family phase.</title>
        <authorList>
            <person name="Zhang G."/>
        </authorList>
    </citation>
    <scope>NUCLEOTIDE SEQUENCE [LARGE SCALE GENOMIC DNA]</scope>
    <source>
        <strain evidence="3">B10K-DU-012-55</strain>
        <tissue evidence="3">Muscle</tissue>
    </source>
</reference>
<evidence type="ECO:0000256" key="1">
    <source>
        <dbReference type="ARBA" id="ARBA00023054"/>
    </source>
</evidence>
<keyword evidence="1 2" id="KW-0175">Coiled coil</keyword>
<evidence type="ECO:0000313" key="3">
    <source>
        <dbReference type="EMBL" id="NWU57105.1"/>
    </source>
</evidence>
<dbReference type="EMBL" id="VYZM01018883">
    <property type="protein sequence ID" value="NWU57105.1"/>
    <property type="molecule type" value="Genomic_DNA"/>
</dbReference>
<proteinExistence type="predicted"/>